<dbReference type="AlphaFoldDB" id="A0A5C4U2V7"/>
<feature type="region of interest" description="Disordered" evidence="1">
    <location>
        <begin position="1"/>
        <end position="77"/>
    </location>
</feature>
<evidence type="ECO:0000259" key="2">
    <source>
        <dbReference type="Pfam" id="PF01726"/>
    </source>
</evidence>
<reference evidence="3 4" key="1">
    <citation type="submission" date="2019-06" db="EMBL/GenBank/DDBJ databases">
        <authorList>
            <person name="Li J."/>
        </authorList>
    </citation>
    <scope>NUCLEOTIDE SEQUENCE [LARGE SCALE GENOMIC DNA]</scope>
    <source>
        <strain evidence="3 4">LMG 28165</strain>
    </source>
</reference>
<keyword evidence="4" id="KW-1185">Reference proteome</keyword>
<dbReference type="Pfam" id="PF01726">
    <property type="entry name" value="LexA_DNA_bind"/>
    <property type="match status" value="1"/>
</dbReference>
<evidence type="ECO:0000313" key="4">
    <source>
        <dbReference type="Proteomes" id="UP000312032"/>
    </source>
</evidence>
<accession>A0A5C4U2V7</accession>
<comment type="caution">
    <text evidence="3">The sequence shown here is derived from an EMBL/GenBank/DDBJ whole genome shotgun (WGS) entry which is preliminary data.</text>
</comment>
<organism evidence="3 4">
    <name type="scientific">Corynebacterium tapiri</name>
    <dbReference type="NCBI Taxonomy" id="1448266"/>
    <lineage>
        <taxon>Bacteria</taxon>
        <taxon>Bacillati</taxon>
        <taxon>Actinomycetota</taxon>
        <taxon>Actinomycetes</taxon>
        <taxon>Mycobacteriales</taxon>
        <taxon>Corynebacteriaceae</taxon>
        <taxon>Corynebacterium</taxon>
    </lineage>
</organism>
<dbReference type="Proteomes" id="UP000312032">
    <property type="component" value="Unassembled WGS sequence"/>
</dbReference>
<dbReference type="Gene3D" id="1.10.10.10">
    <property type="entry name" value="Winged helix-like DNA-binding domain superfamily/Winged helix DNA-binding domain"/>
    <property type="match status" value="1"/>
</dbReference>
<dbReference type="SUPFAM" id="SSF46785">
    <property type="entry name" value="Winged helix' DNA-binding domain"/>
    <property type="match status" value="1"/>
</dbReference>
<gene>
    <name evidence="3" type="ORF">FHE74_10380</name>
</gene>
<evidence type="ECO:0000313" key="3">
    <source>
        <dbReference type="EMBL" id="TNL94614.1"/>
    </source>
</evidence>
<feature type="compositionally biased region" description="Basic and acidic residues" evidence="1">
    <location>
        <begin position="1"/>
        <end position="20"/>
    </location>
</feature>
<dbReference type="EMBL" id="VDHJ01000021">
    <property type="protein sequence ID" value="TNL94614.1"/>
    <property type="molecule type" value="Genomic_DNA"/>
</dbReference>
<dbReference type="InterPro" id="IPR006199">
    <property type="entry name" value="LexA_DNA-bd_dom"/>
</dbReference>
<dbReference type="InterPro" id="IPR036390">
    <property type="entry name" value="WH_DNA-bd_sf"/>
</dbReference>
<protein>
    <submittedName>
        <fullName evidence="3">Replicase RepA</fullName>
    </submittedName>
</protein>
<evidence type="ECO:0000256" key="1">
    <source>
        <dbReference type="SAM" id="MobiDB-lite"/>
    </source>
</evidence>
<dbReference type="GO" id="GO:0006508">
    <property type="term" value="P:proteolysis"/>
    <property type="evidence" value="ECO:0007669"/>
    <property type="project" value="InterPro"/>
</dbReference>
<dbReference type="InterPro" id="IPR036388">
    <property type="entry name" value="WH-like_DNA-bd_sf"/>
</dbReference>
<feature type="domain" description="LexA repressor DNA-binding" evidence="2">
    <location>
        <begin position="100"/>
        <end position="146"/>
    </location>
</feature>
<feature type="non-terminal residue" evidence="3">
    <location>
        <position position="1"/>
    </location>
</feature>
<dbReference type="GO" id="GO:0004252">
    <property type="term" value="F:serine-type endopeptidase activity"/>
    <property type="evidence" value="ECO:0007669"/>
    <property type="project" value="InterPro"/>
</dbReference>
<proteinExistence type="predicted"/>
<feature type="compositionally biased region" description="Basic and acidic residues" evidence="1">
    <location>
        <begin position="64"/>
        <end position="77"/>
    </location>
</feature>
<name>A0A5C4U2V7_9CORY</name>
<sequence>QRHGGDGRDSEMPPMRDRQTMARRVRGYVMGSKTASTGSSYTSHRASTAERKALATMGRKGGKKAAERWKNDPNGDYAQAERKKLAEANKRRKASGTDTRGQILMMVSRAYTQTGETPSWREIMNEVGASRATVARHVAALKKSGVYPES</sequence>
<feature type="compositionally biased region" description="Polar residues" evidence="1">
    <location>
        <begin position="33"/>
        <end position="46"/>
    </location>
</feature>